<accession>A0A218MLQ6</accession>
<proteinExistence type="predicted"/>
<name>A0A218MLQ6_9VIRU</name>
<evidence type="ECO:0000313" key="1">
    <source>
        <dbReference type="EMBL" id="ASF00214.1"/>
    </source>
</evidence>
<reference evidence="1" key="2">
    <citation type="journal article" date="2017" name="Nat. Commun.">
        <title>Single-virus genomics reveals hidden cosmopolitan and abundant viruses.</title>
        <authorList>
            <person name="Martinez-Hernandez F."/>
            <person name="Fornas O."/>
            <person name="Lluesma Gomez M."/>
            <person name="Bolduc B."/>
            <person name="de la Cruz Pena M.J."/>
            <person name="Martinez J.M."/>
            <person name="Anton J."/>
            <person name="Gasol J.M."/>
            <person name="Rosselli R."/>
            <person name="Rodriguez-Valera F."/>
            <person name="Sullivan M.B."/>
            <person name="Acinas S.G."/>
            <person name="Martinez-Garcia M."/>
        </authorList>
    </citation>
    <scope>NUCLEOTIDE SEQUENCE</scope>
</reference>
<reference evidence="1" key="1">
    <citation type="submission" date="2016-10" db="EMBL/GenBank/DDBJ databases">
        <authorList>
            <person name="Varghese N."/>
        </authorList>
    </citation>
    <scope>NUCLEOTIDE SEQUENCE</scope>
</reference>
<organism evidence="1">
    <name type="scientific">uncultured virus</name>
    <dbReference type="NCBI Taxonomy" id="340016"/>
    <lineage>
        <taxon>Viruses</taxon>
        <taxon>environmental samples</taxon>
    </lineage>
</organism>
<sequence>MSYSQDLCTVGRSGAFQGQVFGISTGATVRDENCERLKLSKYLYDTGMKVAAVGILCQDIRVFKAMQMAGTPCPYYGKIGAEATLAWQENVKDRPDYKEARTKYIDKCKGTRNEAGLRKSRRTCVEEFNTGN</sequence>
<protein>
    <submittedName>
        <fullName evidence="1">Uncharacterized protein</fullName>
    </submittedName>
</protein>
<dbReference type="EMBL" id="KY052821">
    <property type="protein sequence ID" value="ASF00214.1"/>
    <property type="molecule type" value="Genomic_DNA"/>
</dbReference>